<evidence type="ECO:0000256" key="1">
    <source>
        <dbReference type="ARBA" id="ARBA00022679"/>
    </source>
</evidence>
<dbReference type="Pfam" id="PF02515">
    <property type="entry name" value="CoA_transf_3"/>
    <property type="match status" value="1"/>
</dbReference>
<dbReference type="EMBL" id="CP018632">
    <property type="protein sequence ID" value="ASJ72924.1"/>
    <property type="molecule type" value="Genomic_DNA"/>
</dbReference>
<dbReference type="Gene3D" id="3.40.50.10540">
    <property type="entry name" value="Crotonobetainyl-coa:carnitine coa-transferase, domain 1"/>
    <property type="match status" value="1"/>
</dbReference>
<organism evidence="2 3">
    <name type="scientific">Granulosicoccus antarcticus IMCC3135</name>
    <dbReference type="NCBI Taxonomy" id="1192854"/>
    <lineage>
        <taxon>Bacteria</taxon>
        <taxon>Pseudomonadati</taxon>
        <taxon>Pseudomonadota</taxon>
        <taxon>Gammaproteobacteria</taxon>
        <taxon>Chromatiales</taxon>
        <taxon>Granulosicoccaceae</taxon>
        <taxon>Granulosicoccus</taxon>
    </lineage>
</organism>
<gene>
    <name evidence="2" type="primary">smtB_1</name>
    <name evidence="2" type="ORF">IMCC3135_14195</name>
</gene>
<dbReference type="KEGG" id="gai:IMCC3135_14195"/>
<dbReference type="InterPro" id="IPR003673">
    <property type="entry name" value="CoA-Trfase_fam_III"/>
</dbReference>
<dbReference type="InterPro" id="IPR050483">
    <property type="entry name" value="CoA-transferase_III_domain"/>
</dbReference>
<keyword evidence="1 2" id="KW-0808">Transferase</keyword>
<keyword evidence="3" id="KW-1185">Reference proteome</keyword>
<evidence type="ECO:0000313" key="3">
    <source>
        <dbReference type="Proteomes" id="UP000250079"/>
    </source>
</evidence>
<dbReference type="AlphaFoldDB" id="A0A2Z2P0F5"/>
<reference evidence="2 3" key="1">
    <citation type="submission" date="2016-12" db="EMBL/GenBank/DDBJ databases">
        <authorList>
            <person name="Song W.-J."/>
            <person name="Kurnit D.M."/>
        </authorList>
    </citation>
    <scope>NUCLEOTIDE SEQUENCE [LARGE SCALE GENOMIC DNA]</scope>
    <source>
        <strain evidence="2 3">IMCC3135</strain>
    </source>
</reference>
<dbReference type="Gene3D" id="3.30.1540.10">
    <property type="entry name" value="formyl-coa transferase, domain 3"/>
    <property type="match status" value="1"/>
</dbReference>
<protein>
    <submittedName>
        <fullName evidence="2">Succinyl-CoA--L-malate CoA-transferase beta subunit</fullName>
        <ecNumber evidence="2">2.8.3.22</ecNumber>
    </submittedName>
</protein>
<dbReference type="PANTHER" id="PTHR48207">
    <property type="entry name" value="SUCCINATE--HYDROXYMETHYLGLUTARATE COA-TRANSFERASE"/>
    <property type="match status" value="1"/>
</dbReference>
<accession>A0A2Z2P0F5</accession>
<dbReference type="GO" id="GO:0008410">
    <property type="term" value="F:CoA-transferase activity"/>
    <property type="evidence" value="ECO:0007669"/>
    <property type="project" value="TreeGrafter"/>
</dbReference>
<dbReference type="SUPFAM" id="SSF89796">
    <property type="entry name" value="CoA-transferase family III (CaiB/BaiF)"/>
    <property type="match status" value="1"/>
</dbReference>
<dbReference type="EC" id="2.8.3.22" evidence="2"/>
<dbReference type="InterPro" id="IPR023606">
    <property type="entry name" value="CoA-Trfase_III_dom_1_sf"/>
</dbReference>
<name>A0A2Z2P0F5_9GAMM</name>
<dbReference type="Proteomes" id="UP000250079">
    <property type="component" value="Chromosome"/>
</dbReference>
<proteinExistence type="predicted"/>
<dbReference type="InterPro" id="IPR044855">
    <property type="entry name" value="CoA-Trfase_III_dom3_sf"/>
</dbReference>
<dbReference type="OrthoDB" id="9058532at2"/>
<dbReference type="PANTHER" id="PTHR48207:SF3">
    <property type="entry name" value="SUCCINATE--HYDROXYMETHYLGLUTARATE COA-TRANSFERASE"/>
    <property type="match status" value="1"/>
</dbReference>
<sequence length="397" mass="43011">MNGALDGIRVLELGQLIAGPFCGQLLADNGAEVLKIEPPKTGDAMREWGRSDDNGKPIWWSVIARNKKSVTLNLRLAAGQDILKQLVADADVLIENFRPGTMERWGLSYEELSRINPRLIMVRISGFGQTGPYAERAGFASVCEAMGGLRHIAGYPDRPSVRSGISIGDSLAGVFGAMGALLALQARHVTGRGQIVDSSIYESSLAMTEAIVAEYDRGGHIRSRTGPSLPGIAPSNAYPCSNERDVIIGANQDTVYKRMCTAMDQPELATDPRFDSHRSRGANAEELDDIIGQWTQTHTAEEVVKILSDAGVPVGLEFTAVEMLADPHYQERESIIHVADAQGDKIAMQNVFPRLNDTTGQIRHTGPTLGEHTVETLTNLLGLSDQQVDLLRESGTI</sequence>
<dbReference type="RefSeq" id="WP_088918191.1">
    <property type="nucleotide sequence ID" value="NZ_CP018632.1"/>
</dbReference>
<evidence type="ECO:0000313" key="2">
    <source>
        <dbReference type="EMBL" id="ASJ72924.1"/>
    </source>
</evidence>